<comment type="caution">
    <text evidence="3">The sequence shown here is derived from an EMBL/GenBank/DDBJ whole genome shotgun (WGS) entry which is preliminary data.</text>
</comment>
<feature type="transmembrane region" description="Helical" evidence="1">
    <location>
        <begin position="327"/>
        <end position="349"/>
    </location>
</feature>
<evidence type="ECO:0000313" key="2">
    <source>
        <dbReference type="EMBL" id="ORY07366.1"/>
    </source>
</evidence>
<dbReference type="Proteomes" id="UP000193498">
    <property type="component" value="Unassembled WGS sequence"/>
</dbReference>
<accession>A0A1Y1ZBK8</accession>
<dbReference type="GO" id="GO:0055085">
    <property type="term" value="P:transmembrane transport"/>
    <property type="evidence" value="ECO:0007669"/>
    <property type="project" value="InterPro"/>
</dbReference>
<dbReference type="EMBL" id="MCFE01000009">
    <property type="protein sequence ID" value="ORY07366.1"/>
    <property type="molecule type" value="Genomic_DNA"/>
</dbReference>
<feature type="transmembrane region" description="Helical" evidence="1">
    <location>
        <begin position="101"/>
        <end position="122"/>
    </location>
</feature>
<dbReference type="FunCoup" id="A0A1Y1ZBK8">
    <property type="interactions" value="5"/>
</dbReference>
<keyword evidence="1" id="KW-1133">Transmembrane helix</keyword>
<dbReference type="OrthoDB" id="2224262at2759"/>
<organism evidence="3 4">
    <name type="scientific">Basidiobolus meristosporus CBS 931.73</name>
    <dbReference type="NCBI Taxonomy" id="1314790"/>
    <lineage>
        <taxon>Eukaryota</taxon>
        <taxon>Fungi</taxon>
        <taxon>Fungi incertae sedis</taxon>
        <taxon>Zoopagomycota</taxon>
        <taxon>Entomophthoromycotina</taxon>
        <taxon>Basidiobolomycetes</taxon>
        <taxon>Basidiobolales</taxon>
        <taxon>Basidiobolaceae</taxon>
        <taxon>Basidiobolus</taxon>
    </lineage>
</organism>
<keyword evidence="1" id="KW-0472">Membrane</keyword>
<dbReference type="Pfam" id="PF04120">
    <property type="entry name" value="Iron_permease"/>
    <property type="match status" value="2"/>
</dbReference>
<dbReference type="AlphaFoldDB" id="A0A1Y1ZBK8"/>
<keyword evidence="1" id="KW-0812">Transmembrane</keyword>
<name>A0A1Y1ZBK8_9FUNG</name>
<sequence length="526" mass="59897">MPSDMNSEKATTHREQKGLLGKVWKRLCAPGKHYAVRAAAVTQSVTIDKSEAVTVIGEILPAKTPLPESDSRSDIVFEDQKQISMGSRFFDYITSFAGSRFTFIVTLSVFFGWGIAGIVLGAPQNWQIAMSDGGSIQCYISDSLLMRQQQNQCTQLLTIIAQLRSRNKTFKRLLSNPEIVRKIQELKSQNLQMPQDHIGNGAKLPLEGWFDKLCSWVSWLIGSIYSQVFYWVAIFVWIGCGYIDDWSNLWQLYINTASAVQLSFTSMFLQHTRRIHMEYFEKCLKSVVEADCEVESLLRQVTTDSELNPMIEIQPLRTGFGVRAIDYYADLVGSGVGAFISTCVFIVWLAIGNVMDWNSNWWLIIGTYTGLIGYIDGFMLRNVYFRQDTIINQQFQELIDEDYEIFQKLSVEVPEERLVDDKSLIYKMSHFMGVVCSHPWSVLSSVLITIGLICVASGMLWNETGQLICNTPTMIIEGFLFNVLIQAHNVADTKRRVVIHNVLLRRLKLLQYVRPLSDDCEKKLVE</sequence>
<evidence type="ECO:0000313" key="3">
    <source>
        <dbReference type="EMBL" id="ORY07367.1"/>
    </source>
</evidence>
<dbReference type="InterPro" id="IPR007251">
    <property type="entry name" value="Iron_permease_Fet4"/>
</dbReference>
<evidence type="ECO:0000256" key="1">
    <source>
        <dbReference type="SAM" id="Phobius"/>
    </source>
</evidence>
<dbReference type="EMBL" id="MCFE01000009">
    <property type="protein sequence ID" value="ORY07367.1"/>
    <property type="molecule type" value="Genomic_DNA"/>
</dbReference>
<protein>
    <submittedName>
        <fullName evidence="3">Low affinity iron permease</fullName>
    </submittedName>
</protein>
<feature type="transmembrane region" description="Helical" evidence="1">
    <location>
        <begin position="213"/>
        <end position="238"/>
    </location>
</feature>
<proteinExistence type="predicted"/>
<feature type="transmembrane region" description="Helical" evidence="1">
    <location>
        <begin position="361"/>
        <end position="380"/>
    </location>
</feature>
<keyword evidence="4" id="KW-1185">Reference proteome</keyword>
<gene>
    <name evidence="2" type="ORF">K493DRAFT_344105</name>
    <name evidence="3" type="ORF">K493DRAFT_403762</name>
</gene>
<dbReference type="InParanoid" id="A0A1Y1ZBK8"/>
<evidence type="ECO:0000313" key="4">
    <source>
        <dbReference type="Proteomes" id="UP000193498"/>
    </source>
</evidence>
<feature type="transmembrane region" description="Helical" evidence="1">
    <location>
        <begin position="440"/>
        <end position="461"/>
    </location>
</feature>
<reference evidence="3 4" key="1">
    <citation type="submission" date="2016-07" db="EMBL/GenBank/DDBJ databases">
        <title>Pervasive Adenine N6-methylation of Active Genes in Fungi.</title>
        <authorList>
            <consortium name="DOE Joint Genome Institute"/>
            <person name="Mondo S.J."/>
            <person name="Dannebaum R.O."/>
            <person name="Kuo R.C."/>
            <person name="Labutti K."/>
            <person name="Haridas S."/>
            <person name="Kuo A."/>
            <person name="Salamov A."/>
            <person name="Ahrendt S.R."/>
            <person name="Lipzen A."/>
            <person name="Sullivan W."/>
            <person name="Andreopoulos W.B."/>
            <person name="Clum A."/>
            <person name="Lindquist E."/>
            <person name="Daum C."/>
            <person name="Ramamoorthy G.K."/>
            <person name="Gryganskyi A."/>
            <person name="Culley D."/>
            <person name="Magnuson J.K."/>
            <person name="James T.Y."/>
            <person name="O'Malley M.A."/>
            <person name="Stajich J.E."/>
            <person name="Spatafora J.W."/>
            <person name="Visel A."/>
            <person name="Grigoriev I.V."/>
        </authorList>
    </citation>
    <scope>NUCLEOTIDE SEQUENCE [LARGE SCALE GENOMIC DNA]</scope>
    <source>
        <strain evidence="3 4">CBS 931.73</strain>
    </source>
</reference>